<evidence type="ECO:0000313" key="4">
    <source>
        <dbReference type="RefSeq" id="XP_065650590.1"/>
    </source>
</evidence>
<keyword evidence="1" id="KW-1133">Transmembrane helix</keyword>
<dbReference type="InterPro" id="IPR000477">
    <property type="entry name" value="RT_dom"/>
</dbReference>
<dbReference type="PANTHER" id="PTHR33332">
    <property type="entry name" value="REVERSE TRANSCRIPTASE DOMAIN-CONTAINING PROTEIN"/>
    <property type="match status" value="1"/>
</dbReference>
<dbReference type="RefSeq" id="XP_065650590.1">
    <property type="nucleotide sequence ID" value="XM_065794518.1"/>
</dbReference>
<evidence type="ECO:0000259" key="2">
    <source>
        <dbReference type="PROSITE" id="PS50878"/>
    </source>
</evidence>
<dbReference type="Pfam" id="PF00078">
    <property type="entry name" value="RVT_1"/>
    <property type="match status" value="1"/>
</dbReference>
<organism evidence="3 4">
    <name type="scientific">Hydra vulgaris</name>
    <name type="common">Hydra</name>
    <name type="synonym">Hydra attenuata</name>
    <dbReference type="NCBI Taxonomy" id="6087"/>
    <lineage>
        <taxon>Eukaryota</taxon>
        <taxon>Metazoa</taxon>
        <taxon>Cnidaria</taxon>
        <taxon>Hydrozoa</taxon>
        <taxon>Hydroidolina</taxon>
        <taxon>Anthoathecata</taxon>
        <taxon>Aplanulata</taxon>
        <taxon>Hydridae</taxon>
        <taxon>Hydra</taxon>
    </lineage>
</organism>
<reference evidence="4" key="1">
    <citation type="submission" date="2025-08" db="UniProtKB">
        <authorList>
            <consortium name="RefSeq"/>
        </authorList>
    </citation>
    <scope>IDENTIFICATION</scope>
</reference>
<dbReference type="SUPFAM" id="SSF56672">
    <property type="entry name" value="DNA/RNA polymerases"/>
    <property type="match status" value="1"/>
</dbReference>
<dbReference type="InterPro" id="IPR043502">
    <property type="entry name" value="DNA/RNA_pol_sf"/>
</dbReference>
<keyword evidence="1" id="KW-0472">Membrane</keyword>
<dbReference type="GeneID" id="136078726"/>
<gene>
    <name evidence="4" type="primary">LOC136078726</name>
</gene>
<keyword evidence="1" id="KW-0812">Transmembrane</keyword>
<feature type="transmembrane region" description="Helical" evidence="1">
    <location>
        <begin position="59"/>
        <end position="78"/>
    </location>
</feature>
<dbReference type="Proteomes" id="UP001652625">
    <property type="component" value="Chromosome 03"/>
</dbReference>
<evidence type="ECO:0000313" key="3">
    <source>
        <dbReference type="Proteomes" id="UP001652625"/>
    </source>
</evidence>
<name>A0ABM4BND5_HYDVU</name>
<feature type="domain" description="Reverse transcriptase" evidence="2">
    <location>
        <begin position="1"/>
        <end position="144"/>
    </location>
</feature>
<proteinExistence type="predicted"/>
<sequence>MLDFAKALDSVSHKRLFAKLKAYGINDLVLKWMEAFLNNRRQRIDLGEVFFEWLESFSGVPQGSFIGPLMFIIYIYYLRSKLVNKCKLFADDTKTLSKVISDECTSSLQRDLNKSFKWTEDLLLKFNVDKRVVMHRLNRLGFSVMKAD</sequence>
<evidence type="ECO:0000256" key="1">
    <source>
        <dbReference type="SAM" id="Phobius"/>
    </source>
</evidence>
<keyword evidence="3" id="KW-1185">Reference proteome</keyword>
<protein>
    <submittedName>
        <fullName evidence="4">Uncharacterized protein LOC136078726</fullName>
    </submittedName>
</protein>
<accession>A0ABM4BND5</accession>
<dbReference type="PROSITE" id="PS50878">
    <property type="entry name" value="RT_POL"/>
    <property type="match status" value="1"/>
</dbReference>